<feature type="transmembrane region" description="Helical" evidence="2">
    <location>
        <begin position="469"/>
        <end position="486"/>
    </location>
</feature>
<gene>
    <name evidence="3" type="primary">Cni-T26A8.1</name>
    <name evidence="3" type="synonym">Cnig_chr_IV.g15299</name>
    <name evidence="3" type="ORF">B9Z55_015299</name>
</gene>
<dbReference type="EMBL" id="PDUG01000004">
    <property type="protein sequence ID" value="PIC36223.1"/>
    <property type="molecule type" value="Genomic_DNA"/>
</dbReference>
<feature type="transmembrane region" description="Helical" evidence="2">
    <location>
        <begin position="525"/>
        <end position="544"/>
    </location>
</feature>
<feature type="transmembrane region" description="Helical" evidence="2">
    <location>
        <begin position="140"/>
        <end position="162"/>
    </location>
</feature>
<protein>
    <submittedName>
        <fullName evidence="3">Uncharacterized protein</fullName>
    </submittedName>
</protein>
<dbReference type="STRING" id="1611254.A0A2G5U9V1"/>
<keyword evidence="2" id="KW-0812">Transmembrane</keyword>
<feature type="transmembrane region" description="Helical" evidence="2">
    <location>
        <begin position="582"/>
        <end position="601"/>
    </location>
</feature>
<organism evidence="3 4">
    <name type="scientific">Caenorhabditis nigoni</name>
    <dbReference type="NCBI Taxonomy" id="1611254"/>
    <lineage>
        <taxon>Eukaryota</taxon>
        <taxon>Metazoa</taxon>
        <taxon>Ecdysozoa</taxon>
        <taxon>Nematoda</taxon>
        <taxon>Chromadorea</taxon>
        <taxon>Rhabditida</taxon>
        <taxon>Rhabditina</taxon>
        <taxon>Rhabditomorpha</taxon>
        <taxon>Rhabditoidea</taxon>
        <taxon>Rhabditidae</taxon>
        <taxon>Peloderinae</taxon>
        <taxon>Caenorhabditis</taxon>
    </lineage>
</organism>
<evidence type="ECO:0000256" key="1">
    <source>
        <dbReference type="SAM" id="MobiDB-lite"/>
    </source>
</evidence>
<feature type="transmembrane region" description="Helical" evidence="2">
    <location>
        <begin position="427"/>
        <end position="448"/>
    </location>
</feature>
<feature type="transmembrane region" description="Helical" evidence="2">
    <location>
        <begin position="84"/>
        <end position="105"/>
    </location>
</feature>
<dbReference type="AlphaFoldDB" id="A0A2G5U9V1"/>
<name>A0A2G5U9V1_9PELO</name>
<feature type="compositionally biased region" description="Basic and acidic residues" evidence="1">
    <location>
        <begin position="369"/>
        <end position="385"/>
    </location>
</feature>
<evidence type="ECO:0000256" key="2">
    <source>
        <dbReference type="SAM" id="Phobius"/>
    </source>
</evidence>
<feature type="transmembrane region" description="Helical" evidence="2">
    <location>
        <begin position="607"/>
        <end position="628"/>
    </location>
</feature>
<proteinExistence type="predicted"/>
<feature type="transmembrane region" description="Helical" evidence="2">
    <location>
        <begin position="501"/>
        <end position="518"/>
    </location>
</feature>
<keyword evidence="2" id="KW-1133">Transmembrane helix</keyword>
<dbReference type="Proteomes" id="UP000230233">
    <property type="component" value="Chromosome IV"/>
</dbReference>
<feature type="transmembrane region" description="Helical" evidence="2">
    <location>
        <begin position="168"/>
        <end position="185"/>
    </location>
</feature>
<sequence length="704" mass="77058">MSFHDDSHILSQLGILDSHERSPKRDTAPTDKKFVDVKLTASVSDDDEDDDEDLVFDRNNLLSSNKRQNASLIRGRADNQTIRFLILLILFLIAGLVSTASSLAICSVRHEVIGCLWTCIGMFCGAWATKLTASRSNLMLFLLATLLTLLVNLFLAFSFSFLFAIRGFFVGATLYGGALVWFAFWRKQPRKLLILLLVFSAGGLLAMSVKTSVFSDATSSLADMSIVTRSIQNTVSRLKRAATVPEETDKTLLPFVAVVDNSTHKFVNDTTDSTVKKPEVATGTLEKSKTKTEMNAEKEKEVEEKKIPVVDGSTNSTDSEATTTSSSTSTTTPTTTEAPTTTSTTTTTTTTTTEAPTTTTRAEVITVDVKTRDSKEEARRRKQEDPSPQSIVGESPPYPANCPSDSLFLTGNVASAEETISSFVKTFVSFGVIIYFISYALCCLPCGLKPDSKVKKLESDSIVGLGMRLRILIAAVQTIVGFLHQIKHFHSSNQPNASSDHILVCVFVMITLLIMTFGGHKVGTLEAVIVSYLLTVFGEVVLLFSANSQFGNILSNCGLTAIWVSLFFVVEIFLQVRATVQLAYFLIAWIVGRAIACLFALEPVFEGLEHSFCVLFTISIGILLFYIVRMLQKSKRLKEILDNSSAPIVAHSTGDGEYISLTAQDVLDDDDLIDEDEMDRSSMDLDYELEQLGLEPVGASSSRS</sequence>
<keyword evidence="2" id="KW-0472">Membrane</keyword>
<evidence type="ECO:0000313" key="4">
    <source>
        <dbReference type="Proteomes" id="UP000230233"/>
    </source>
</evidence>
<feature type="transmembrane region" description="Helical" evidence="2">
    <location>
        <begin position="550"/>
        <end position="570"/>
    </location>
</feature>
<feature type="transmembrane region" description="Helical" evidence="2">
    <location>
        <begin position="192"/>
        <end position="209"/>
    </location>
</feature>
<feature type="compositionally biased region" description="Basic and acidic residues" evidence="1">
    <location>
        <begin position="286"/>
        <end position="308"/>
    </location>
</feature>
<accession>A0A2G5U9V1</accession>
<feature type="compositionally biased region" description="Low complexity" evidence="1">
    <location>
        <begin position="313"/>
        <end position="360"/>
    </location>
</feature>
<reference evidence="4" key="1">
    <citation type="submission" date="2017-10" db="EMBL/GenBank/DDBJ databases">
        <title>Rapid genome shrinkage in a self-fertile nematode reveals novel sperm competition proteins.</title>
        <authorList>
            <person name="Yin D."/>
            <person name="Schwarz E.M."/>
            <person name="Thomas C.G."/>
            <person name="Felde R.L."/>
            <person name="Korf I.F."/>
            <person name="Cutter A.D."/>
            <person name="Schartner C.M."/>
            <person name="Ralston E.J."/>
            <person name="Meyer B.J."/>
            <person name="Haag E.S."/>
        </authorList>
    </citation>
    <scope>NUCLEOTIDE SEQUENCE [LARGE SCALE GENOMIC DNA]</scope>
    <source>
        <strain evidence="4">JU1422</strain>
    </source>
</reference>
<evidence type="ECO:0000313" key="3">
    <source>
        <dbReference type="EMBL" id="PIC36223.1"/>
    </source>
</evidence>
<feature type="transmembrane region" description="Helical" evidence="2">
    <location>
        <begin position="111"/>
        <end position="128"/>
    </location>
</feature>
<keyword evidence="4" id="KW-1185">Reference proteome</keyword>
<comment type="caution">
    <text evidence="3">The sequence shown here is derived from an EMBL/GenBank/DDBJ whole genome shotgun (WGS) entry which is preliminary data.</text>
</comment>
<dbReference type="OrthoDB" id="5832016at2759"/>
<feature type="region of interest" description="Disordered" evidence="1">
    <location>
        <begin position="268"/>
        <end position="397"/>
    </location>
</feature>